<dbReference type="AlphaFoldDB" id="A0A7L9FHG2"/>
<evidence type="ECO:0000256" key="1">
    <source>
        <dbReference type="ARBA" id="ARBA00006242"/>
    </source>
</evidence>
<dbReference type="GO" id="GO:0006412">
    <property type="term" value="P:translation"/>
    <property type="evidence" value="ECO:0007669"/>
    <property type="project" value="UniProtKB-UniRule"/>
</dbReference>
<reference evidence="6 7" key="1">
    <citation type="submission" date="2020-10" db="EMBL/GenBank/DDBJ databases">
        <title>Thermofilum lucidum 3507LT sp. nov. a novel member of Thermofilaceae family isolated from Chile hot spring, and proposal of description order Thermofilales.</title>
        <authorList>
            <person name="Zayulina K.S."/>
            <person name="Elcheninov A.G."/>
            <person name="Toshchakov S.V."/>
            <person name="Kublanov I.V."/>
        </authorList>
    </citation>
    <scope>NUCLEOTIDE SEQUENCE [LARGE SCALE GENOMIC DNA]</scope>
    <source>
        <strain evidence="6 7">3507LT</strain>
    </source>
</reference>
<dbReference type="GO" id="GO:0003735">
    <property type="term" value="F:structural constituent of ribosome"/>
    <property type="evidence" value="ECO:0007669"/>
    <property type="project" value="InterPro"/>
</dbReference>
<dbReference type="SUPFAM" id="SSF52313">
    <property type="entry name" value="Ribosomal protein S2"/>
    <property type="match status" value="1"/>
</dbReference>
<gene>
    <name evidence="5" type="primary">rps2</name>
    <name evidence="6" type="ORF">IG193_06240</name>
</gene>
<dbReference type="GO" id="GO:0015935">
    <property type="term" value="C:small ribosomal subunit"/>
    <property type="evidence" value="ECO:0007669"/>
    <property type="project" value="InterPro"/>
</dbReference>
<evidence type="ECO:0000313" key="6">
    <source>
        <dbReference type="EMBL" id="QOJ78354.1"/>
    </source>
</evidence>
<evidence type="ECO:0000256" key="3">
    <source>
        <dbReference type="ARBA" id="ARBA00023274"/>
    </source>
</evidence>
<dbReference type="RefSeq" id="WP_192818326.1">
    <property type="nucleotide sequence ID" value="NZ_CP062310.1"/>
</dbReference>
<protein>
    <recommendedName>
        <fullName evidence="4 5">Small ribosomal subunit protein uS2</fullName>
    </recommendedName>
</protein>
<dbReference type="EMBL" id="CP062310">
    <property type="protein sequence ID" value="QOJ78354.1"/>
    <property type="molecule type" value="Genomic_DNA"/>
</dbReference>
<dbReference type="InterPro" id="IPR001865">
    <property type="entry name" value="Ribosomal_uS2"/>
</dbReference>
<dbReference type="InterPro" id="IPR023454">
    <property type="entry name" value="Ribosomal_uS2_arc"/>
</dbReference>
<dbReference type="GeneID" id="59149478"/>
<evidence type="ECO:0000256" key="5">
    <source>
        <dbReference type="HAMAP-Rule" id="MF_00291"/>
    </source>
</evidence>
<dbReference type="InterPro" id="IPR005707">
    <property type="entry name" value="Ribosomal_uS2_euk/arc"/>
</dbReference>
<dbReference type="PANTHER" id="PTHR11489">
    <property type="entry name" value="40S RIBOSOMAL PROTEIN SA"/>
    <property type="match status" value="1"/>
</dbReference>
<evidence type="ECO:0000256" key="2">
    <source>
        <dbReference type="ARBA" id="ARBA00022980"/>
    </source>
</evidence>
<organism evidence="6 7">
    <name type="scientific">Infirmifilum lucidum</name>
    <dbReference type="NCBI Taxonomy" id="2776706"/>
    <lineage>
        <taxon>Archaea</taxon>
        <taxon>Thermoproteota</taxon>
        <taxon>Thermoprotei</taxon>
        <taxon>Thermofilales</taxon>
        <taxon>Thermofilaceae</taxon>
        <taxon>Infirmifilum</taxon>
    </lineage>
</organism>
<dbReference type="NCBIfam" id="TIGR01012">
    <property type="entry name" value="uS2_euk_arch"/>
    <property type="match status" value="1"/>
</dbReference>
<comment type="similarity">
    <text evidence="1 5">Belongs to the universal ribosomal protein uS2 family.</text>
</comment>
<evidence type="ECO:0000256" key="4">
    <source>
        <dbReference type="ARBA" id="ARBA00035256"/>
    </source>
</evidence>
<dbReference type="Proteomes" id="UP000594121">
    <property type="component" value="Chromosome"/>
</dbReference>
<dbReference type="InterPro" id="IPR023591">
    <property type="entry name" value="Ribosomal_uS2_flav_dom_sf"/>
</dbReference>
<sequence length="242" mass="26970">MRLEFFKEKYLKILKELSLSLSHGVNVTVSLDELKTVEGELLIPLEMYLTAGIRIGTRMKSKFMEPYIYAARPDGLYLLDVKKTDERIRIAARFIARYEPSRVVAVSGRQYGFRPVRKFCGLVGCKPILGRVLPGTFTNPALAHYTEADLLMVTDPRVDEQAIIEAGKVGIPVVALCDSDSPITNVDLIIPTNNRGRKALALVYWLLAREVLRARGDLPPNGELPVPLSDFEAKILTTGEVV</sequence>
<dbReference type="Pfam" id="PF00318">
    <property type="entry name" value="Ribosomal_S2"/>
    <property type="match status" value="1"/>
</dbReference>
<accession>A0A7L9FHG2</accession>
<keyword evidence="3 5" id="KW-0687">Ribonucleoprotein</keyword>
<dbReference type="CDD" id="cd01425">
    <property type="entry name" value="RPS2"/>
    <property type="match status" value="1"/>
</dbReference>
<keyword evidence="2 5" id="KW-0689">Ribosomal protein</keyword>
<dbReference type="FunFam" id="3.40.50.10490:FF:000030">
    <property type="entry name" value="30S ribosomal protein S2"/>
    <property type="match status" value="1"/>
</dbReference>
<proteinExistence type="inferred from homology"/>
<dbReference type="InParanoid" id="A0A7L9FHG2"/>
<evidence type="ECO:0000313" key="7">
    <source>
        <dbReference type="Proteomes" id="UP000594121"/>
    </source>
</evidence>
<name>A0A7L9FHG2_9CREN</name>
<dbReference type="KEGG" id="thel:IG193_06240"/>
<dbReference type="FunCoup" id="A0A7L9FHG2">
    <property type="interactions" value="124"/>
</dbReference>
<dbReference type="Gene3D" id="3.40.50.10490">
    <property type="entry name" value="Glucose-6-phosphate isomerase like protein, domain 1"/>
    <property type="match status" value="1"/>
</dbReference>
<keyword evidence="7" id="KW-1185">Reference proteome</keyword>
<dbReference type="PRINTS" id="PR00395">
    <property type="entry name" value="RIBOSOMALS2"/>
</dbReference>
<dbReference type="HAMAP" id="MF_00291_A">
    <property type="entry name" value="Ribosomal_uS2_A"/>
    <property type="match status" value="1"/>
</dbReference>